<organism evidence="2 3">
    <name type="scientific">Persicobacter psychrovividus</name>
    <dbReference type="NCBI Taxonomy" id="387638"/>
    <lineage>
        <taxon>Bacteria</taxon>
        <taxon>Pseudomonadati</taxon>
        <taxon>Bacteroidota</taxon>
        <taxon>Cytophagia</taxon>
        <taxon>Cytophagales</taxon>
        <taxon>Persicobacteraceae</taxon>
        <taxon>Persicobacter</taxon>
    </lineage>
</organism>
<evidence type="ECO:0000313" key="2">
    <source>
        <dbReference type="EMBL" id="BDD01374.1"/>
    </source>
</evidence>
<dbReference type="Proteomes" id="UP001354989">
    <property type="component" value="Plasmid pPP2"/>
</dbReference>
<evidence type="ECO:0000313" key="3">
    <source>
        <dbReference type="Proteomes" id="UP001354989"/>
    </source>
</evidence>
<feature type="compositionally biased region" description="Basic residues" evidence="1">
    <location>
        <begin position="21"/>
        <end position="39"/>
    </location>
</feature>
<accession>A0ABM7VK69</accession>
<name>A0ABM7VK69_9BACT</name>
<proteinExistence type="predicted"/>
<geneLocation type="plasmid" evidence="2 3">
    <name>pPP2</name>
</geneLocation>
<sequence length="467" mass="53489">MSKPSFNLTRIALSFKNNKQSLKKKKSTERAKRKRRNDSIKIKRYKARASFWEKKYKEEKSKNKSEFGGKKIKHHSYCSAIITLALILHTETSMSLRDSETVLRIFIQQMHIDSKCPDHSTIDNWLKKAGMQAIEPFSPERPCVLICDESISFNGKKLFLVLAVPVSVSDQQRTLRFEDCHLVYLGAKKGWSADVIYKELQPLVQKLKIQYVLSDKGSNLLKATALLGLDHVSDITHEVSRTLKNLYNDTDDYKNFIKWVGELRKDLACGEYAHLAPPKVRHHCRFHQLGQYEKWFRKVGPELKIVAEESKGVALSLLQISDHAPFIKDLISLTPVIKEILSVGRTEGISHKTILKLTQKMEELEGDRPTIFREKITHYFHKTYKTIGEDIPFCCSAIIESVFGKYKSKMSSHPQKMCTNHLLTIPLFFVKENEIAELVSGFDTVKVAEIKDKEAVAKAMMSVQMAA</sequence>
<feature type="region of interest" description="Disordered" evidence="1">
    <location>
        <begin position="19"/>
        <end position="39"/>
    </location>
</feature>
<keyword evidence="2" id="KW-0614">Plasmid</keyword>
<evidence type="ECO:0008006" key="4">
    <source>
        <dbReference type="Google" id="ProtNLM"/>
    </source>
</evidence>
<keyword evidence="3" id="KW-1185">Reference proteome</keyword>
<gene>
    <name evidence="2" type="ORF">PEPS_36540</name>
</gene>
<dbReference type="EMBL" id="AP025294">
    <property type="protein sequence ID" value="BDD01374.1"/>
    <property type="molecule type" value="Genomic_DNA"/>
</dbReference>
<reference evidence="2 3" key="1">
    <citation type="submission" date="2021-12" db="EMBL/GenBank/DDBJ databases">
        <title>Genome sequencing of bacteria with rrn-lacking chromosome and rrn-plasmid.</title>
        <authorList>
            <person name="Anda M."/>
            <person name="Iwasaki W."/>
        </authorList>
    </citation>
    <scope>NUCLEOTIDE SEQUENCE [LARGE SCALE GENOMIC DNA]</scope>
    <source>
        <strain evidence="2 3">NBRC 101262</strain>
        <plasmid evidence="2 3">pPP2</plasmid>
    </source>
</reference>
<protein>
    <recommendedName>
        <fullName evidence="4">Mutator family transposase</fullName>
    </recommendedName>
</protein>
<evidence type="ECO:0000256" key="1">
    <source>
        <dbReference type="SAM" id="MobiDB-lite"/>
    </source>
</evidence>